<evidence type="ECO:0000313" key="3">
    <source>
        <dbReference type="EMBL" id="CAD7233612.1"/>
    </source>
</evidence>
<dbReference type="EMBL" id="OB666605">
    <property type="protein sequence ID" value="CAD7233612.1"/>
    <property type="molecule type" value="Genomic_DNA"/>
</dbReference>
<feature type="transmembrane region" description="Helical" evidence="2">
    <location>
        <begin position="17"/>
        <end position="42"/>
    </location>
</feature>
<dbReference type="AlphaFoldDB" id="A0A7R8WME4"/>
<gene>
    <name evidence="3" type="ORF">CTOB1V02_LOCUS11433</name>
</gene>
<evidence type="ECO:0000256" key="2">
    <source>
        <dbReference type="SAM" id="Phobius"/>
    </source>
</evidence>
<accession>A0A7R8WME4</accession>
<feature type="compositionally biased region" description="Basic and acidic residues" evidence="1">
    <location>
        <begin position="141"/>
        <end position="153"/>
    </location>
</feature>
<protein>
    <submittedName>
        <fullName evidence="3">Uncharacterized protein</fullName>
    </submittedName>
</protein>
<reference evidence="3" key="1">
    <citation type="submission" date="2020-11" db="EMBL/GenBank/DDBJ databases">
        <authorList>
            <person name="Tran Van P."/>
        </authorList>
    </citation>
    <scope>NUCLEOTIDE SEQUENCE</scope>
</reference>
<organism evidence="3">
    <name type="scientific">Cyprideis torosa</name>
    <dbReference type="NCBI Taxonomy" id="163714"/>
    <lineage>
        <taxon>Eukaryota</taxon>
        <taxon>Metazoa</taxon>
        <taxon>Ecdysozoa</taxon>
        <taxon>Arthropoda</taxon>
        <taxon>Crustacea</taxon>
        <taxon>Oligostraca</taxon>
        <taxon>Ostracoda</taxon>
        <taxon>Podocopa</taxon>
        <taxon>Podocopida</taxon>
        <taxon>Cytherocopina</taxon>
        <taxon>Cytheroidea</taxon>
        <taxon>Cytherideidae</taxon>
        <taxon>Cyprideis</taxon>
    </lineage>
</organism>
<feature type="transmembrane region" description="Helical" evidence="2">
    <location>
        <begin position="94"/>
        <end position="117"/>
    </location>
</feature>
<evidence type="ECO:0000256" key="1">
    <source>
        <dbReference type="SAM" id="MobiDB-lite"/>
    </source>
</evidence>
<feature type="region of interest" description="Disordered" evidence="1">
    <location>
        <begin position="141"/>
        <end position="180"/>
    </location>
</feature>
<keyword evidence="2" id="KW-0472">Membrane</keyword>
<name>A0A7R8WME4_9CRUS</name>
<sequence length="180" mass="19522">MPCADCVDKRCWRAGNIIAGVIGIIAGLFGALLLLYGLLQVIASSVTCEYEQAVCIGAGVTIALYATFWVAHGIASIFFLIGIVNENRYLMGPFVVTGILTGDLIVWITLVWVIMAWCNGGVPEGQSIIDPCCCGFDKPRREKNERKSDRSGSDSEQISGDDVEKQSKNVLKMNEEVTVV</sequence>
<proteinExistence type="predicted"/>
<feature type="transmembrane region" description="Helical" evidence="2">
    <location>
        <begin position="62"/>
        <end position="82"/>
    </location>
</feature>
<keyword evidence="2" id="KW-0812">Transmembrane</keyword>
<keyword evidence="2" id="KW-1133">Transmembrane helix</keyword>